<sequence>MTLAGRSWCGRSRCRQQWGLLPGTPKGRDTMIRISVCVIALALAACSGGTKLIKDAPAPPADKQVASGSNAALSATLDWVIVRNGYGAWARNADWDEYLIRVHNTSAMPMRIPRTSVTDSSGHASTPLAERKALVKQTRKTVKRYRDDGIKVKAGSGGGTLIAAGAGTTALGVGMVYAEAASQVMSTAATTSTGVGAATGALLIGGPVLVGYGIVRVVRNAKVDNRIGQRHTEFPLTLAAGEGGQLDVFFPISPAPSQLDITYEDEAGTHTLMLDTRQVLAGLHLPESVPPVATAAAVSQPAAAAGGAVPD</sequence>
<gene>
    <name evidence="1" type="ORF">IU514_07695</name>
</gene>
<name>A0ABS0B552_9GAMM</name>
<accession>A0ABS0B552</accession>
<evidence type="ECO:0000313" key="2">
    <source>
        <dbReference type="Proteomes" id="UP001429984"/>
    </source>
</evidence>
<protein>
    <recommendedName>
        <fullName evidence="3">Lipoprotein</fullName>
    </recommendedName>
</protein>
<dbReference type="Proteomes" id="UP001429984">
    <property type="component" value="Unassembled WGS sequence"/>
</dbReference>
<evidence type="ECO:0008006" key="3">
    <source>
        <dbReference type="Google" id="ProtNLM"/>
    </source>
</evidence>
<reference evidence="1 2" key="1">
    <citation type="submission" date="2020-11" db="EMBL/GenBank/DDBJ databases">
        <title>Draft Genome Sequence and Secondary Metabolite Biosynthetic Potential of the Lysobacter niastensis Type strain DSM 18481.</title>
        <authorList>
            <person name="Turrini P."/>
            <person name="Artuso I."/>
            <person name="Tescari M."/>
            <person name="Lugli G.A."/>
            <person name="Frangipani E."/>
            <person name="Ventura M."/>
            <person name="Visca P."/>
        </authorList>
    </citation>
    <scope>NUCLEOTIDE SEQUENCE [LARGE SCALE GENOMIC DNA]</scope>
    <source>
        <strain evidence="1 2">DSM 18481</strain>
    </source>
</reference>
<dbReference type="EMBL" id="JADLZT010000004">
    <property type="protein sequence ID" value="MBF6023908.1"/>
    <property type="molecule type" value="Genomic_DNA"/>
</dbReference>
<proteinExistence type="predicted"/>
<evidence type="ECO:0000313" key="1">
    <source>
        <dbReference type="EMBL" id="MBF6023908.1"/>
    </source>
</evidence>
<organism evidence="1 2">
    <name type="scientific">Lysobacter niastensis</name>
    <dbReference type="NCBI Taxonomy" id="380629"/>
    <lineage>
        <taxon>Bacteria</taxon>
        <taxon>Pseudomonadati</taxon>
        <taxon>Pseudomonadota</taxon>
        <taxon>Gammaproteobacteria</taxon>
        <taxon>Lysobacterales</taxon>
        <taxon>Lysobacteraceae</taxon>
        <taxon>Lysobacter</taxon>
    </lineage>
</organism>
<dbReference type="RefSeq" id="WP_194930526.1">
    <property type="nucleotide sequence ID" value="NZ_JADLZT010000004.1"/>
</dbReference>
<comment type="caution">
    <text evidence="1">The sequence shown here is derived from an EMBL/GenBank/DDBJ whole genome shotgun (WGS) entry which is preliminary data.</text>
</comment>
<keyword evidence="2" id="KW-1185">Reference proteome</keyword>